<keyword evidence="3" id="KW-1185">Reference proteome</keyword>
<organism evidence="3 4">
    <name type="scientific">Clupea harengus</name>
    <name type="common">Atlantic herring</name>
    <dbReference type="NCBI Taxonomy" id="7950"/>
    <lineage>
        <taxon>Eukaryota</taxon>
        <taxon>Metazoa</taxon>
        <taxon>Chordata</taxon>
        <taxon>Craniata</taxon>
        <taxon>Vertebrata</taxon>
        <taxon>Euteleostomi</taxon>
        <taxon>Actinopterygii</taxon>
        <taxon>Neopterygii</taxon>
        <taxon>Teleostei</taxon>
        <taxon>Clupei</taxon>
        <taxon>Clupeiformes</taxon>
        <taxon>Clupeoidei</taxon>
        <taxon>Clupeidae</taxon>
        <taxon>Clupea</taxon>
    </lineage>
</organism>
<dbReference type="InterPro" id="IPR052090">
    <property type="entry name" value="Cytolytic_pore-forming_toxin"/>
</dbReference>
<dbReference type="GeneID" id="105909205"/>
<dbReference type="PANTHER" id="PTHR31594">
    <property type="entry name" value="AIG1-TYPE G DOMAIN-CONTAINING PROTEIN"/>
    <property type="match status" value="1"/>
</dbReference>
<dbReference type="InterPro" id="IPR040581">
    <property type="entry name" value="Thioredoxin_11"/>
</dbReference>
<dbReference type="AlphaFoldDB" id="A0A8M1K6P9"/>
<gene>
    <name evidence="4" type="primary">LOC105909205</name>
</gene>
<dbReference type="RefSeq" id="XP_042559427.1">
    <property type="nucleotide sequence ID" value="XM_042703493.1"/>
</dbReference>
<dbReference type="KEGG" id="char:105909205"/>
<evidence type="ECO:0000259" key="1">
    <source>
        <dbReference type="Pfam" id="PF18078"/>
    </source>
</evidence>
<dbReference type="Pfam" id="PF21109">
    <property type="entry name" value="Stonustoxin_helical"/>
    <property type="match status" value="1"/>
</dbReference>
<dbReference type="InterPro" id="IPR048997">
    <property type="entry name" value="Stonustoxin-like_helical"/>
</dbReference>
<sequence>MDSALTGKTAKAMVQRGGLESVLEIRALSRPLDLGTLYNARTDQIIPGIGLWNSEDIKVKTLVSPQPQTRFQVSVSELLSEKTSLLDVGVSVKASFLCGLVEIGGSAHYLNAKTSSTRQCSTSLHYHVTTVHKELMINELKVQNPEVFDMMEATHVVVAVKYGADAIMDFQEKASDSSKKQEIQANLSVMIKKIPLIDISAEGSLKMNDEDKEKVKNFSCKFYGDFNLSEIPTTFEEAVKVYRKLPTLLGENGEQSVPVKVWLYPLSRLSRTECKLKNMIPETLVSQLMKVMDDFHQAKMRTNNLIEKSNDIKTEDVVHKLEQFQRSLDDFTNEFQRKMATLIPAIREGSMKDTALKDLLKAQDASGFNAKEMDKWLDGKETELKIVRSHIEKMKDCEIKPPGPELDSFLMNTGVNHTFVFSFTSLADEEPYLKKISQAAENFMNGGTSSTDTSEEVPWYLRPDVWETLNSSVTRFTEGPPLQNKIISFISDLEHPGASIRWYLHRALKDPHVTAPLLKKYSELLRVPELIEPIPELLRDS</sequence>
<protein>
    <submittedName>
        <fullName evidence="4">Cytolytic toxin-alpha-like</fullName>
    </submittedName>
</protein>
<proteinExistence type="predicted"/>
<feature type="domain" description="SNTX thioredoxin-like" evidence="1">
    <location>
        <begin position="404"/>
        <end position="508"/>
    </location>
</feature>
<feature type="domain" description="Stonustoxin-like helical" evidence="2">
    <location>
        <begin position="290"/>
        <end position="384"/>
    </location>
</feature>
<dbReference type="Pfam" id="PF18078">
    <property type="entry name" value="Thioredoxin_11"/>
    <property type="match status" value="1"/>
</dbReference>
<evidence type="ECO:0000259" key="2">
    <source>
        <dbReference type="Pfam" id="PF21109"/>
    </source>
</evidence>
<evidence type="ECO:0000313" key="4">
    <source>
        <dbReference type="RefSeq" id="XP_042559427.1"/>
    </source>
</evidence>
<reference evidence="4" key="1">
    <citation type="submission" date="2025-08" db="UniProtKB">
        <authorList>
            <consortium name="RefSeq"/>
        </authorList>
    </citation>
    <scope>IDENTIFICATION</scope>
</reference>
<accession>A0A8M1K6P9</accession>
<dbReference type="OrthoDB" id="8954335at2759"/>
<evidence type="ECO:0000313" key="3">
    <source>
        <dbReference type="Proteomes" id="UP000515152"/>
    </source>
</evidence>
<name>A0A8M1K6P9_CLUHA</name>
<dbReference type="Proteomes" id="UP000515152">
    <property type="component" value="Chromosome 24"/>
</dbReference>
<dbReference type="PANTHER" id="PTHR31594:SF14">
    <property type="entry name" value="FIBRONECTIN TYPE-III DOMAIN-CONTAINING PROTEIN"/>
    <property type="match status" value="1"/>
</dbReference>